<gene>
    <name evidence="4" type="primary">infA</name>
    <name evidence="7" type="ORF">A2264_03125</name>
</gene>
<dbReference type="HAMAP" id="MF_00075">
    <property type="entry name" value="IF_1"/>
    <property type="match status" value="1"/>
</dbReference>
<dbReference type="AlphaFoldDB" id="A0A1F4VYL2"/>
<dbReference type="PROSITE" id="PS50832">
    <property type="entry name" value="S1_IF1_TYPE"/>
    <property type="match status" value="1"/>
</dbReference>
<sequence>MQNKQVINKDGKILEALMGGMFRIELDDSSVVIASISGKMRKSRIRVLPGDRVRMEFSPHDLSRGRIVYRL</sequence>
<evidence type="ECO:0000313" key="8">
    <source>
        <dbReference type="Proteomes" id="UP000176614"/>
    </source>
</evidence>
<evidence type="ECO:0000256" key="5">
    <source>
        <dbReference type="NCBIfam" id="TIGR00008"/>
    </source>
</evidence>
<evidence type="ECO:0000313" key="7">
    <source>
        <dbReference type="EMBL" id="OGC62254.1"/>
    </source>
</evidence>
<evidence type="ECO:0000256" key="4">
    <source>
        <dbReference type="HAMAP-Rule" id="MF_00075"/>
    </source>
</evidence>
<dbReference type="GO" id="GO:0003743">
    <property type="term" value="F:translation initiation factor activity"/>
    <property type="evidence" value="ECO:0007669"/>
    <property type="project" value="UniProtKB-UniRule"/>
</dbReference>
<accession>A0A1F4VYL2</accession>
<name>A0A1F4VYL2_UNCKA</name>
<dbReference type="FunFam" id="2.40.50.140:FF:000002">
    <property type="entry name" value="Translation initiation factor IF-1"/>
    <property type="match status" value="1"/>
</dbReference>
<keyword evidence="4" id="KW-0963">Cytoplasm</keyword>
<dbReference type="GO" id="GO:0043022">
    <property type="term" value="F:ribosome binding"/>
    <property type="evidence" value="ECO:0007669"/>
    <property type="project" value="UniProtKB-UniRule"/>
</dbReference>
<dbReference type="EMBL" id="MEVT01000022">
    <property type="protein sequence ID" value="OGC62254.1"/>
    <property type="molecule type" value="Genomic_DNA"/>
</dbReference>
<dbReference type="InterPro" id="IPR006196">
    <property type="entry name" value="RNA-binding_domain_S1_IF1"/>
</dbReference>
<feature type="domain" description="S1-like" evidence="6">
    <location>
        <begin position="1"/>
        <end position="71"/>
    </location>
</feature>
<comment type="subcellular location">
    <subcellularLocation>
        <location evidence="4">Cytoplasm</location>
    </subcellularLocation>
</comment>
<reference evidence="7 8" key="1">
    <citation type="journal article" date="2016" name="Nat. Commun.">
        <title>Thousands of microbial genomes shed light on interconnected biogeochemical processes in an aquifer system.</title>
        <authorList>
            <person name="Anantharaman K."/>
            <person name="Brown C.T."/>
            <person name="Hug L.A."/>
            <person name="Sharon I."/>
            <person name="Castelle C.J."/>
            <person name="Probst A.J."/>
            <person name="Thomas B.C."/>
            <person name="Singh A."/>
            <person name="Wilkins M.J."/>
            <person name="Karaoz U."/>
            <person name="Brodie E.L."/>
            <person name="Williams K.H."/>
            <person name="Hubbard S.S."/>
            <person name="Banfield J.F."/>
        </authorList>
    </citation>
    <scope>NUCLEOTIDE SEQUENCE [LARGE SCALE GENOMIC DNA]</scope>
</reference>
<comment type="subunit">
    <text evidence="4">Component of the 30S ribosomal translation pre-initiation complex which assembles on the 30S ribosome in the order IF-2 and IF-3, IF-1 and N-formylmethionyl-tRNA(fMet); mRNA recruitment can occur at any time during PIC assembly.</text>
</comment>
<dbReference type="SUPFAM" id="SSF50249">
    <property type="entry name" value="Nucleic acid-binding proteins"/>
    <property type="match status" value="1"/>
</dbReference>
<evidence type="ECO:0000256" key="3">
    <source>
        <dbReference type="ARBA" id="ARBA00022917"/>
    </source>
</evidence>
<dbReference type="Gene3D" id="2.40.50.140">
    <property type="entry name" value="Nucleic acid-binding proteins"/>
    <property type="match status" value="1"/>
</dbReference>
<dbReference type="NCBIfam" id="TIGR00008">
    <property type="entry name" value="infA"/>
    <property type="match status" value="1"/>
</dbReference>
<protein>
    <recommendedName>
        <fullName evidence="4 5">Translation initiation factor IF-1</fullName>
    </recommendedName>
</protein>
<dbReference type="GO" id="GO:0005829">
    <property type="term" value="C:cytosol"/>
    <property type="evidence" value="ECO:0007669"/>
    <property type="project" value="TreeGrafter"/>
</dbReference>
<dbReference type="PANTHER" id="PTHR33370:SF1">
    <property type="entry name" value="TRANSLATION INITIATION FACTOR IF-1, CHLOROPLASTIC"/>
    <property type="match status" value="1"/>
</dbReference>
<dbReference type="PANTHER" id="PTHR33370">
    <property type="entry name" value="TRANSLATION INITIATION FACTOR IF-1, CHLOROPLASTIC"/>
    <property type="match status" value="1"/>
</dbReference>
<keyword evidence="2 4" id="KW-0396">Initiation factor</keyword>
<proteinExistence type="inferred from homology"/>
<comment type="similarity">
    <text evidence="1 4">Belongs to the IF-1 family.</text>
</comment>
<evidence type="ECO:0000256" key="2">
    <source>
        <dbReference type="ARBA" id="ARBA00022540"/>
    </source>
</evidence>
<dbReference type="GO" id="GO:0019843">
    <property type="term" value="F:rRNA binding"/>
    <property type="evidence" value="ECO:0007669"/>
    <property type="project" value="UniProtKB-UniRule"/>
</dbReference>
<evidence type="ECO:0000259" key="6">
    <source>
        <dbReference type="PROSITE" id="PS50832"/>
    </source>
</evidence>
<evidence type="ECO:0000256" key="1">
    <source>
        <dbReference type="ARBA" id="ARBA00010939"/>
    </source>
</evidence>
<organism evidence="7 8">
    <name type="scientific">candidate division WWE3 bacterium RIFOXYA2_FULL_46_9</name>
    <dbReference type="NCBI Taxonomy" id="1802636"/>
    <lineage>
        <taxon>Bacteria</taxon>
        <taxon>Katanobacteria</taxon>
    </lineage>
</organism>
<dbReference type="CDD" id="cd04451">
    <property type="entry name" value="S1_IF1"/>
    <property type="match status" value="1"/>
</dbReference>
<dbReference type="Pfam" id="PF01176">
    <property type="entry name" value="eIF-1a"/>
    <property type="match status" value="1"/>
</dbReference>
<keyword evidence="4" id="KW-0699">rRNA-binding</keyword>
<dbReference type="Proteomes" id="UP000176614">
    <property type="component" value="Unassembled WGS sequence"/>
</dbReference>
<dbReference type="InterPro" id="IPR012340">
    <property type="entry name" value="NA-bd_OB-fold"/>
</dbReference>
<comment type="function">
    <text evidence="4">One of the essential components for the initiation of protein synthesis. Stabilizes the binding of IF-2 and IF-3 on the 30S subunit to which N-formylmethionyl-tRNA(fMet) subsequently binds. Helps modulate mRNA selection, yielding the 30S pre-initiation complex (PIC). Upon addition of the 50S ribosomal subunit IF-1, IF-2 and IF-3 are released leaving the mature 70S translation initiation complex.</text>
</comment>
<keyword evidence="4" id="KW-0694">RNA-binding</keyword>
<dbReference type="InterPro" id="IPR004368">
    <property type="entry name" value="TIF_IF1"/>
</dbReference>
<comment type="caution">
    <text evidence="7">The sequence shown here is derived from an EMBL/GenBank/DDBJ whole genome shotgun (WGS) entry which is preliminary data.</text>
</comment>
<keyword evidence="3 4" id="KW-0648">Protein biosynthesis</keyword>